<dbReference type="Gene3D" id="2.60.40.2060">
    <property type="match status" value="1"/>
</dbReference>
<dbReference type="PROSITE" id="PS51257">
    <property type="entry name" value="PROKAR_LIPOPROTEIN"/>
    <property type="match status" value="1"/>
</dbReference>
<comment type="caution">
    <text evidence="2">The sequence shown here is derived from an EMBL/GenBank/DDBJ whole genome shotgun (WGS) entry which is preliminary data.</text>
</comment>
<accession>A0A5M8P5J9</accession>
<evidence type="ECO:0000259" key="1">
    <source>
        <dbReference type="Pfam" id="PF12866"/>
    </source>
</evidence>
<dbReference type="EMBL" id="SNRX01000001">
    <property type="protein sequence ID" value="KAA6303701.1"/>
    <property type="molecule type" value="Genomic_DNA"/>
</dbReference>
<sequence>MKKIISITFAIAVLIGFYSCELDNYDGPDAQISGRILDHHGNLLRTEPGASNMRIQMEELSWAHGDTAIAVTPNYLNVKIDGTYNNSKVFSGTYRLRPIEGAFYPYQEEGDTVIVKGSVVKDFTVTPYLDVDWVVEPHLTADSCIEASFKFIRNGHTDYFMPDVLDAGLFVSSNQYVGNNNYYSDIISGKIGITNLQEGDAIVIKTTRKVKYYNTDVYVRVGANCADAYKKYNYTTIVKIHVP</sequence>
<dbReference type="Pfam" id="PF12866">
    <property type="entry name" value="DUF3823"/>
    <property type="match status" value="1"/>
</dbReference>
<feature type="domain" description="DUF3823" evidence="1">
    <location>
        <begin position="31"/>
        <end position="126"/>
    </location>
</feature>
<dbReference type="Proteomes" id="UP000324575">
    <property type="component" value="Unassembled WGS sequence"/>
</dbReference>
<protein>
    <recommendedName>
        <fullName evidence="1">DUF3823 domain-containing protein</fullName>
    </recommendedName>
</protein>
<dbReference type="Gene3D" id="2.60.40.1120">
    <property type="entry name" value="Carboxypeptidase-like, regulatory domain"/>
    <property type="match status" value="1"/>
</dbReference>
<gene>
    <name evidence="2" type="ORF">EZS26_000252</name>
</gene>
<name>A0A5M8P5J9_9BACT</name>
<reference evidence="2 3" key="1">
    <citation type="submission" date="2019-03" db="EMBL/GenBank/DDBJ databases">
        <title>Single cell metagenomics reveals metabolic interactions within the superorganism composed of flagellate Streblomastix strix and complex community of Bacteroidetes bacteria on its surface.</title>
        <authorList>
            <person name="Treitli S.C."/>
            <person name="Kolisko M."/>
            <person name="Husnik F."/>
            <person name="Keeling P."/>
            <person name="Hampl V."/>
        </authorList>
    </citation>
    <scope>NUCLEOTIDE SEQUENCE [LARGE SCALE GENOMIC DNA]</scope>
    <source>
        <strain evidence="2">St1</strain>
    </source>
</reference>
<evidence type="ECO:0000313" key="3">
    <source>
        <dbReference type="Proteomes" id="UP000324575"/>
    </source>
</evidence>
<proteinExistence type="predicted"/>
<dbReference type="InterPro" id="IPR024278">
    <property type="entry name" value="DUF3823_N"/>
</dbReference>
<evidence type="ECO:0000313" key="2">
    <source>
        <dbReference type="EMBL" id="KAA6303701.1"/>
    </source>
</evidence>
<dbReference type="AlphaFoldDB" id="A0A5M8P5J9"/>
<organism evidence="2 3">
    <name type="scientific">Candidatus Ordinivivax streblomastigis</name>
    <dbReference type="NCBI Taxonomy" id="2540710"/>
    <lineage>
        <taxon>Bacteria</taxon>
        <taxon>Pseudomonadati</taxon>
        <taxon>Bacteroidota</taxon>
        <taxon>Bacteroidia</taxon>
        <taxon>Bacteroidales</taxon>
        <taxon>Candidatus Ordinivivax</taxon>
    </lineage>
</organism>